<keyword evidence="2" id="KW-0238">DNA-binding</keyword>
<dbReference type="SUPFAM" id="SSF46785">
    <property type="entry name" value="Winged helix' DNA-binding domain"/>
    <property type="match status" value="1"/>
</dbReference>
<dbReference type="AlphaFoldDB" id="A0A6I3SKU5"/>
<dbReference type="PANTHER" id="PTHR24567:SF74">
    <property type="entry name" value="HTH-TYPE TRANSCRIPTIONAL REGULATOR ARCR"/>
    <property type="match status" value="1"/>
</dbReference>
<reference evidence="6 7" key="1">
    <citation type="submission" date="2019-11" db="EMBL/GenBank/DDBJ databases">
        <title>Whole-genome sequence of a the green, strictly anaerobic photosynthetic bacterium Heliobacillus mobilis DSM 6151.</title>
        <authorList>
            <person name="Kyndt J.A."/>
            <person name="Meyer T.E."/>
        </authorList>
    </citation>
    <scope>NUCLEOTIDE SEQUENCE [LARGE SCALE GENOMIC DNA]</scope>
    <source>
        <strain evidence="6 7">DSM 6151</strain>
    </source>
</reference>
<dbReference type="PROSITE" id="PS51063">
    <property type="entry name" value="HTH_CRP_2"/>
    <property type="match status" value="1"/>
</dbReference>
<dbReference type="PRINTS" id="PR00034">
    <property type="entry name" value="HTHCRP"/>
</dbReference>
<name>A0A6I3SKU5_HELMO</name>
<dbReference type="PROSITE" id="PS50042">
    <property type="entry name" value="CNMP_BINDING_3"/>
    <property type="match status" value="1"/>
</dbReference>
<evidence type="ECO:0000256" key="1">
    <source>
        <dbReference type="ARBA" id="ARBA00023015"/>
    </source>
</evidence>
<dbReference type="InterPro" id="IPR036388">
    <property type="entry name" value="WH-like_DNA-bd_sf"/>
</dbReference>
<dbReference type="Gene3D" id="1.10.10.10">
    <property type="entry name" value="Winged helix-like DNA-binding domain superfamily/Winged helix DNA-binding domain"/>
    <property type="match status" value="1"/>
</dbReference>
<protein>
    <submittedName>
        <fullName evidence="6">Cyclic nucleotide-binding domain-containing protein</fullName>
    </submittedName>
</protein>
<dbReference type="InterPro" id="IPR036390">
    <property type="entry name" value="WH_DNA-bd_sf"/>
</dbReference>
<dbReference type="InterPro" id="IPR000595">
    <property type="entry name" value="cNMP-bd_dom"/>
</dbReference>
<gene>
    <name evidence="6" type="ORF">GJ688_11210</name>
</gene>
<evidence type="ECO:0000259" key="4">
    <source>
        <dbReference type="PROSITE" id="PS50042"/>
    </source>
</evidence>
<dbReference type="GO" id="GO:0003677">
    <property type="term" value="F:DNA binding"/>
    <property type="evidence" value="ECO:0007669"/>
    <property type="project" value="UniProtKB-KW"/>
</dbReference>
<organism evidence="6 7">
    <name type="scientific">Heliobacterium mobile</name>
    <name type="common">Heliobacillus mobilis</name>
    <dbReference type="NCBI Taxonomy" id="28064"/>
    <lineage>
        <taxon>Bacteria</taxon>
        <taxon>Bacillati</taxon>
        <taxon>Bacillota</taxon>
        <taxon>Clostridia</taxon>
        <taxon>Eubacteriales</taxon>
        <taxon>Heliobacteriaceae</taxon>
        <taxon>Heliobacterium</taxon>
    </lineage>
</organism>
<evidence type="ECO:0000313" key="7">
    <source>
        <dbReference type="Proteomes" id="UP000430670"/>
    </source>
</evidence>
<dbReference type="InterPro" id="IPR014710">
    <property type="entry name" value="RmlC-like_jellyroll"/>
</dbReference>
<feature type="domain" description="Cyclic nucleotide-binding" evidence="4">
    <location>
        <begin position="12"/>
        <end position="115"/>
    </location>
</feature>
<dbReference type="SMART" id="SM00419">
    <property type="entry name" value="HTH_CRP"/>
    <property type="match status" value="1"/>
</dbReference>
<dbReference type="InterPro" id="IPR018490">
    <property type="entry name" value="cNMP-bd_dom_sf"/>
</dbReference>
<dbReference type="InterPro" id="IPR018335">
    <property type="entry name" value="Tscrpt_reg_HTH_Crp-type_CS"/>
</dbReference>
<evidence type="ECO:0000256" key="2">
    <source>
        <dbReference type="ARBA" id="ARBA00023125"/>
    </source>
</evidence>
<dbReference type="PROSITE" id="PS00042">
    <property type="entry name" value="HTH_CRP_1"/>
    <property type="match status" value="1"/>
</dbReference>
<dbReference type="GO" id="GO:0003700">
    <property type="term" value="F:DNA-binding transcription factor activity"/>
    <property type="evidence" value="ECO:0007669"/>
    <property type="project" value="InterPro"/>
</dbReference>
<evidence type="ECO:0000313" key="6">
    <source>
        <dbReference type="EMBL" id="MTV49544.1"/>
    </source>
</evidence>
<dbReference type="Gene3D" id="2.60.120.10">
    <property type="entry name" value="Jelly Rolls"/>
    <property type="match status" value="1"/>
</dbReference>
<evidence type="ECO:0000256" key="3">
    <source>
        <dbReference type="ARBA" id="ARBA00023163"/>
    </source>
</evidence>
<comment type="caution">
    <text evidence="6">The sequence shown here is derived from an EMBL/GenBank/DDBJ whole genome shotgun (WGS) entry which is preliminary data.</text>
</comment>
<evidence type="ECO:0000259" key="5">
    <source>
        <dbReference type="PROSITE" id="PS51063"/>
    </source>
</evidence>
<dbReference type="SMART" id="SM00100">
    <property type="entry name" value="cNMP"/>
    <property type="match status" value="1"/>
</dbReference>
<dbReference type="OrthoDB" id="9798104at2"/>
<dbReference type="RefSeq" id="WP_155476647.1">
    <property type="nucleotide sequence ID" value="NZ_WNKU01000012.1"/>
</dbReference>
<sequence>MGKWERLKSVGVFTVLNEEILQSLAPLISERTLKKRQPLLQEGEPVEDVYFLHQGKVRLAKMNADGQEKVVSIVNPGEIFGEIAAFDNGPSPYTAETMEEVTVSRMGLDDFRALVRAHPSLAMACLQVEARRLRQAYRHMKNLALLDTYGRVSARLYKLTKDYGVPEKGGTRIDCSLTRQELAQLVGTSRETVSRILAEFERLGIVEVDRHTITVKNLEELKQWATGSRERDGSS</sequence>
<dbReference type="EMBL" id="WNKU01000012">
    <property type="protein sequence ID" value="MTV49544.1"/>
    <property type="molecule type" value="Genomic_DNA"/>
</dbReference>
<dbReference type="SUPFAM" id="SSF51206">
    <property type="entry name" value="cAMP-binding domain-like"/>
    <property type="match status" value="1"/>
</dbReference>
<dbReference type="CDD" id="cd00038">
    <property type="entry name" value="CAP_ED"/>
    <property type="match status" value="1"/>
</dbReference>
<dbReference type="Pfam" id="PF13545">
    <property type="entry name" value="HTH_Crp_2"/>
    <property type="match status" value="1"/>
</dbReference>
<dbReference type="Proteomes" id="UP000430670">
    <property type="component" value="Unassembled WGS sequence"/>
</dbReference>
<keyword evidence="3" id="KW-0804">Transcription</keyword>
<dbReference type="GO" id="GO:0005829">
    <property type="term" value="C:cytosol"/>
    <property type="evidence" value="ECO:0007669"/>
    <property type="project" value="TreeGrafter"/>
</dbReference>
<dbReference type="InterPro" id="IPR012318">
    <property type="entry name" value="HTH_CRP"/>
</dbReference>
<dbReference type="Pfam" id="PF00027">
    <property type="entry name" value="cNMP_binding"/>
    <property type="match status" value="1"/>
</dbReference>
<dbReference type="PANTHER" id="PTHR24567">
    <property type="entry name" value="CRP FAMILY TRANSCRIPTIONAL REGULATORY PROTEIN"/>
    <property type="match status" value="1"/>
</dbReference>
<keyword evidence="7" id="KW-1185">Reference proteome</keyword>
<proteinExistence type="predicted"/>
<keyword evidence="1" id="KW-0805">Transcription regulation</keyword>
<feature type="domain" description="HTH crp-type" evidence="5">
    <location>
        <begin position="146"/>
        <end position="219"/>
    </location>
</feature>
<accession>A0A6I3SKU5</accession>
<dbReference type="InterPro" id="IPR050397">
    <property type="entry name" value="Env_Response_Regulators"/>
</dbReference>